<evidence type="ECO:0000256" key="6">
    <source>
        <dbReference type="SAM" id="MobiDB-lite"/>
    </source>
</evidence>
<dbReference type="SUPFAM" id="SSF48113">
    <property type="entry name" value="Heme-dependent peroxidases"/>
    <property type="match status" value="1"/>
</dbReference>
<dbReference type="Pfam" id="PF03098">
    <property type="entry name" value="An_peroxidase"/>
    <property type="match status" value="3"/>
</dbReference>
<keyword evidence="2" id="KW-0223">Dioxygenase</keyword>
<proteinExistence type="predicted"/>
<dbReference type="HOGENOM" id="CLU_238576_0_0_1"/>
<evidence type="ECO:0000256" key="4">
    <source>
        <dbReference type="ARBA" id="ARBA00023004"/>
    </source>
</evidence>
<dbReference type="Gene3D" id="1.10.640.10">
    <property type="entry name" value="Haem peroxidase domain superfamily, animal type"/>
    <property type="match status" value="1"/>
</dbReference>
<dbReference type="GO" id="GO:0004601">
    <property type="term" value="F:peroxidase activity"/>
    <property type="evidence" value="ECO:0007669"/>
    <property type="project" value="InterPro"/>
</dbReference>
<feature type="compositionally biased region" description="Polar residues" evidence="6">
    <location>
        <begin position="1193"/>
        <end position="1204"/>
    </location>
</feature>
<dbReference type="CDD" id="cd09817">
    <property type="entry name" value="linoleate_diol_synthase_like"/>
    <property type="match status" value="1"/>
</dbReference>
<dbReference type="PANTHER" id="PTHR11903:SF13">
    <property type="entry name" value="LINOLEATE 10R-LIPOXYGENASE"/>
    <property type="match status" value="1"/>
</dbReference>
<dbReference type="Gene3D" id="1.10.630.10">
    <property type="entry name" value="Cytochrome P450"/>
    <property type="match status" value="1"/>
</dbReference>
<reference evidence="7 8" key="1">
    <citation type="submission" date="2012-10" db="EMBL/GenBank/DDBJ databases">
        <title>Genome sequencing and analysis of entomopathogenic fungi Beauveria bassiana D1-5.</title>
        <authorList>
            <person name="Li Q."/>
            <person name="Wang L."/>
            <person name="Zhang Z."/>
            <person name="Wang Q."/>
            <person name="Ren J."/>
            <person name="Wang M."/>
            <person name="Xu W."/>
            <person name="Wang J."/>
            <person name="Lu Y."/>
            <person name="Du Q."/>
            <person name="Sun Z."/>
        </authorList>
    </citation>
    <scope>NUCLEOTIDE SEQUENCE [LARGE SCALE GENOMIC DNA]</scope>
    <source>
        <strain evidence="7 8">D1-5</strain>
    </source>
</reference>
<dbReference type="InterPro" id="IPR036396">
    <property type="entry name" value="Cyt_P450_sf"/>
</dbReference>
<keyword evidence="4 5" id="KW-0408">Iron</keyword>
<dbReference type="SUPFAM" id="SSF48264">
    <property type="entry name" value="Cytochrome P450"/>
    <property type="match status" value="1"/>
</dbReference>
<accession>A0A0A2VRA5</accession>
<dbReference type="GO" id="GO:0004497">
    <property type="term" value="F:monooxygenase activity"/>
    <property type="evidence" value="ECO:0007669"/>
    <property type="project" value="InterPro"/>
</dbReference>
<keyword evidence="5" id="KW-0349">Heme</keyword>
<name>A0A0A2VRA5_BEABA</name>
<keyword evidence="1 5" id="KW-0479">Metal-binding</keyword>
<dbReference type="CDD" id="cd20612">
    <property type="entry name" value="CYP_LDS-like_C"/>
    <property type="match status" value="1"/>
</dbReference>
<gene>
    <name evidence="7" type="ORF">BBAD15_g11426</name>
</gene>
<dbReference type="GO" id="GO:0005506">
    <property type="term" value="F:iron ion binding"/>
    <property type="evidence" value="ECO:0007669"/>
    <property type="project" value="InterPro"/>
</dbReference>
<comment type="caution">
    <text evidence="7">The sequence shown here is derived from an EMBL/GenBank/DDBJ whole genome shotgun (WGS) entry which is preliminary data.</text>
</comment>
<dbReference type="PRINTS" id="PR00457">
    <property type="entry name" value="ANPEROXIDASE"/>
</dbReference>
<dbReference type="SUPFAM" id="SSF53474">
    <property type="entry name" value="alpha/beta-Hydrolases"/>
    <property type="match status" value="1"/>
</dbReference>
<keyword evidence="3" id="KW-0560">Oxidoreductase</keyword>
<dbReference type="Pfam" id="PF03583">
    <property type="entry name" value="LIP"/>
    <property type="match status" value="1"/>
</dbReference>
<dbReference type="GO" id="GO:0016042">
    <property type="term" value="P:lipid catabolic process"/>
    <property type="evidence" value="ECO:0007669"/>
    <property type="project" value="InterPro"/>
</dbReference>
<dbReference type="EMBL" id="ANFO01001232">
    <property type="protein sequence ID" value="KGQ03349.1"/>
    <property type="molecule type" value="Genomic_DNA"/>
</dbReference>
<feature type="region of interest" description="Disordered" evidence="6">
    <location>
        <begin position="1"/>
        <end position="58"/>
    </location>
</feature>
<dbReference type="PANTHER" id="PTHR11903">
    <property type="entry name" value="PROSTAGLANDIN G/H SYNTHASE"/>
    <property type="match status" value="1"/>
</dbReference>
<dbReference type="eggNOG" id="KOG2408">
    <property type="taxonomic scope" value="Eukaryota"/>
</dbReference>
<dbReference type="InterPro" id="IPR029058">
    <property type="entry name" value="AB_hydrolase_fold"/>
</dbReference>
<evidence type="ECO:0000256" key="5">
    <source>
        <dbReference type="PIRSR" id="PIRSR619791-2"/>
    </source>
</evidence>
<feature type="region of interest" description="Disordered" evidence="6">
    <location>
        <begin position="1183"/>
        <end position="1204"/>
    </location>
</feature>
<evidence type="ECO:0000313" key="7">
    <source>
        <dbReference type="EMBL" id="KGQ03349.1"/>
    </source>
</evidence>
<dbReference type="InterPro" id="IPR005152">
    <property type="entry name" value="Lipase_secreted"/>
</dbReference>
<dbReference type="InterPro" id="IPR037120">
    <property type="entry name" value="Haem_peroxidase_sf_animal"/>
</dbReference>
<sequence length="1781" mass="200757">MAMQKKTSSIAVDGHSGQNGQNGHATNGHTIGSNAQKRQPLPKYPKPSKTNSQGSPSHLSGILQLRAASRRPLPTEMGDGTYRFIKSRPSLLRDLRSMTWSDFKTIKAIVAAKLKRETQTDDKTMLMEKTIQLVAGLPDYSRRQELLTNDFIDKLWYSLDHPPLLYMGDQYRFRQPDGSNNNPLLPRLGAAGTAYSRTCKPRGMGLGALPAPDTIFESIMARNEFQKNPNNVSSILWYWATIIIHDLFNSSSADGNINNNSSYLDLSPLYGNSQAAQDSIRTFKDGRLKPDAFADKRMLGNPPGVCILLIMFNRFHNHIAANLAAINEGNRFPQPTADLPREQAAAAWKKYDEELFQTARLVTSGLYINITLIDYVRNIVNLNRVDTTWTLDPRQEMGVAVGTQEGSHSGVGNSVSAEFNLCYRWHSCISQKDEEWMQDFFTGLLGDSDRELDFAALMTAMKKFEMTLPQDPGECTFGKFTRGADGRFNDDELMEALTAAIEEPGGAFGARNVPRIMKPIEALGIIRGRKWHVASLNEFRKQFGLKAYDTFEDINSDPYVADQLRHLYQHPDNVELYPGIVAEEAKAPMAPGVGIAPTYTISRVVLSDAVSLVRGDRHYTTDYHTGSLTNWGFNEANYDLSVNHGCVFYKLFIRAFPNHFRENSVYAHYPMVTPAENRKILANLGRADWFNFDRPSYVPEKIDIISHTAFKHVLGNDATYHPDWKQGLGYLMNERSLETMLAGGPDLHAIQRSSVGASLFGPEWKSAVKQFYNNLAEKLMAQHSYQIAGQTQIDIVRDVGNLVHTHFVARVFNLPLKTKDHRKGVFSEQELFKFLTMIYVCIFLDYDPVKSFPLRRAAKAASAQLGALIETNVKLGLLFGMRGLYVKKFKNDVLAQYGHQLVQALAKTGLNAHEIAWSQILPTAGAMVPNQAQMFAQSVDWYLSEEGKPHRAEIERIAAQESTDASDALLLGYAMEGVRMAGTFTLYRNVAAPDTLNDDAGRPFSVQHGEKVFVSVTPATRDGGLPHPERVDPKRPLDSYVQHGLGPELCLGREVAQTALIALFRTVFRKKNLRRVPGLQGELKRLAKPDGSHGFMTEDWGTIWPFPTSMKLMWDEDKFSQFLKLASSPCFFRLPNTMVLLSRAAALMGSGLAFIIPGTLGHDTHVSNRYTEVAKSKEAPAQYTPVRGKGTPMRNTPVQSQQTPVQYTPIRGQETPVQYTPIRGKETPVQYTPVRPKENPPQYSPIQPKKNPSQYAPIQSKERSPHYTPIRPKQNPTQSIPVPTHTPVLNKTEVETPMFCDEIKFAGKNDTIFRSTIPCVKRNHQIPEEREQELNMEGVIRPSKDSWYRAPPAFDAAPPGEVLKIRRAPGNLKSVLKNLDWADQILYTSSTSYLQPTYAVTTMLVPKEWDRKYSRVVSWQVPYESANVDSSPSYSLSRASGEIHYDVLDQLLASGYHVNIPDYQGPNSHFGAGKAAGFKVIDSLRALRTIAYGRYNLDPWWIRHIAWGYGGGALATAWAYLQIKKYVGFGHQKYVDVIDNKVYAWVIGGVPIDMLHILENVNNKVPAGFAINAISGMLQEFHLMRDAVEKFGKKEGAHNVTVFERVRTLSLEQSMNEFTYANISDYFEGGIESVTSWLRKKNFHKEILMERPNMLKTPEWTTGIFVYHGVHDSIFPVEHVDKLLHEHWCNARAFIEYMRNHEGDHEENYTNMDVIALEWIARRFMSEFLSDAGKGLIERFPNLSREECLVRSGSLNAPIWDFEAYKKRFKAEQEAKKKDEL</sequence>
<dbReference type="InterPro" id="IPR050783">
    <property type="entry name" value="Oxylipin_biosynth_metab"/>
</dbReference>
<evidence type="ECO:0000256" key="3">
    <source>
        <dbReference type="ARBA" id="ARBA00023002"/>
    </source>
</evidence>
<evidence type="ECO:0000256" key="1">
    <source>
        <dbReference type="ARBA" id="ARBA00022723"/>
    </source>
</evidence>
<dbReference type="InterPro" id="IPR034812">
    <property type="entry name" value="Ppo-like_N"/>
</dbReference>
<dbReference type="OrthoDB" id="823504at2759"/>
<dbReference type="STRING" id="1245745.A0A0A2VRA5"/>
<dbReference type="InterPro" id="IPR019791">
    <property type="entry name" value="Haem_peroxidase_animal"/>
</dbReference>
<feature type="region of interest" description="Disordered" evidence="6">
    <location>
        <begin position="1220"/>
        <end position="1285"/>
    </location>
</feature>
<dbReference type="PROSITE" id="PS50292">
    <property type="entry name" value="PEROXIDASE_3"/>
    <property type="match status" value="1"/>
</dbReference>
<dbReference type="GO" id="GO:0051213">
    <property type="term" value="F:dioxygenase activity"/>
    <property type="evidence" value="ECO:0007669"/>
    <property type="project" value="UniProtKB-KW"/>
</dbReference>
<dbReference type="Gene3D" id="3.40.50.1820">
    <property type="entry name" value="alpha/beta hydrolase"/>
    <property type="match status" value="1"/>
</dbReference>
<evidence type="ECO:0000313" key="8">
    <source>
        <dbReference type="Proteomes" id="UP000030106"/>
    </source>
</evidence>
<feature type="compositionally biased region" description="Polar residues" evidence="6">
    <location>
        <begin position="1"/>
        <end position="37"/>
    </location>
</feature>
<feature type="compositionally biased region" description="Polar residues" evidence="6">
    <location>
        <begin position="48"/>
        <end position="58"/>
    </location>
</feature>
<dbReference type="GO" id="GO:0020037">
    <property type="term" value="F:heme binding"/>
    <property type="evidence" value="ECO:0007669"/>
    <property type="project" value="InterPro"/>
</dbReference>
<dbReference type="Proteomes" id="UP000030106">
    <property type="component" value="Unassembled WGS sequence"/>
</dbReference>
<feature type="binding site" description="axial binding residue" evidence="5">
    <location>
        <position position="426"/>
    </location>
    <ligand>
        <name>heme b</name>
        <dbReference type="ChEBI" id="CHEBI:60344"/>
    </ligand>
    <ligandPart>
        <name>Fe</name>
        <dbReference type="ChEBI" id="CHEBI:18248"/>
    </ligandPart>
</feature>
<protein>
    <submittedName>
        <fullName evidence="7">Linoleate 10R-lipoxygenase</fullName>
    </submittedName>
</protein>
<dbReference type="GO" id="GO:0006979">
    <property type="term" value="P:response to oxidative stress"/>
    <property type="evidence" value="ECO:0007669"/>
    <property type="project" value="InterPro"/>
</dbReference>
<dbReference type="GO" id="GO:0006631">
    <property type="term" value="P:fatty acid metabolic process"/>
    <property type="evidence" value="ECO:0007669"/>
    <property type="project" value="UniProtKB-ARBA"/>
</dbReference>
<evidence type="ECO:0000256" key="2">
    <source>
        <dbReference type="ARBA" id="ARBA00022964"/>
    </source>
</evidence>
<dbReference type="InterPro" id="IPR010255">
    <property type="entry name" value="Haem_peroxidase_sf"/>
</dbReference>
<dbReference type="Gene3D" id="1.10.260.130">
    <property type="match status" value="1"/>
</dbReference>
<dbReference type="GO" id="GO:0004806">
    <property type="term" value="F:triacylglycerol lipase activity"/>
    <property type="evidence" value="ECO:0007669"/>
    <property type="project" value="InterPro"/>
</dbReference>
<organism evidence="7 8">
    <name type="scientific">Beauveria bassiana D1-5</name>
    <dbReference type="NCBI Taxonomy" id="1245745"/>
    <lineage>
        <taxon>Eukaryota</taxon>
        <taxon>Fungi</taxon>
        <taxon>Dikarya</taxon>
        <taxon>Ascomycota</taxon>
        <taxon>Pezizomycotina</taxon>
        <taxon>Sordariomycetes</taxon>
        <taxon>Hypocreomycetidae</taxon>
        <taxon>Hypocreales</taxon>
        <taxon>Cordycipitaceae</taxon>
        <taxon>Beauveria</taxon>
    </lineage>
</organism>
<dbReference type="GO" id="GO:0016705">
    <property type="term" value="F:oxidoreductase activity, acting on paired donors, with incorporation or reduction of molecular oxygen"/>
    <property type="evidence" value="ECO:0007669"/>
    <property type="project" value="InterPro"/>
</dbReference>